<keyword evidence="2" id="KW-1185">Reference proteome</keyword>
<reference evidence="1 2" key="1">
    <citation type="submission" date="2018-08" db="EMBL/GenBank/DDBJ databases">
        <title>Isolation, diversity and antifungal activity of Actinobacteria from wheat.</title>
        <authorList>
            <person name="Han C."/>
        </authorList>
    </citation>
    <scope>NUCLEOTIDE SEQUENCE [LARGE SCALE GENOMIC DNA]</scope>
    <source>
        <strain evidence="1 2">NEAU-YY421</strain>
    </source>
</reference>
<protein>
    <recommendedName>
        <fullName evidence="3">Recombination endonuclease VII</fullName>
    </recommendedName>
</protein>
<evidence type="ECO:0000313" key="2">
    <source>
        <dbReference type="Proteomes" id="UP000263094"/>
    </source>
</evidence>
<dbReference type="AlphaFoldDB" id="A0A372LYB2"/>
<dbReference type="InterPro" id="IPR004211">
    <property type="entry name" value="Endonuclease_7"/>
</dbReference>
<proteinExistence type="predicted"/>
<dbReference type="InterPro" id="IPR038563">
    <property type="entry name" value="Endonuclease_7_sf"/>
</dbReference>
<dbReference type="Pfam" id="PF02945">
    <property type="entry name" value="Endonuclease_7"/>
    <property type="match status" value="1"/>
</dbReference>
<organism evidence="1 2">
    <name type="scientific">Streptomyces triticagri</name>
    <dbReference type="NCBI Taxonomy" id="2293568"/>
    <lineage>
        <taxon>Bacteria</taxon>
        <taxon>Bacillati</taxon>
        <taxon>Actinomycetota</taxon>
        <taxon>Actinomycetes</taxon>
        <taxon>Kitasatosporales</taxon>
        <taxon>Streptomycetaceae</taxon>
        <taxon>Streptomyces</taxon>
    </lineage>
</organism>
<evidence type="ECO:0000313" key="1">
    <source>
        <dbReference type="EMBL" id="RFU83666.1"/>
    </source>
</evidence>
<dbReference type="OrthoDB" id="581550at2"/>
<name>A0A372LYB2_9ACTN</name>
<evidence type="ECO:0008006" key="3">
    <source>
        <dbReference type="Google" id="ProtNLM"/>
    </source>
</evidence>
<dbReference type="Proteomes" id="UP000263094">
    <property type="component" value="Unassembled WGS sequence"/>
</dbReference>
<comment type="caution">
    <text evidence="1">The sequence shown here is derived from an EMBL/GenBank/DDBJ whole genome shotgun (WGS) entry which is preliminary data.</text>
</comment>
<dbReference type="EMBL" id="QUAK01000194">
    <property type="protein sequence ID" value="RFU83666.1"/>
    <property type="molecule type" value="Genomic_DNA"/>
</dbReference>
<gene>
    <name evidence="1" type="ORF">DY218_27285</name>
</gene>
<accession>A0A372LYB2</accession>
<sequence length="105" mass="11605">MCRRHSAQQRSMMHSFGFGWQRFLEMSAAQNHRCAICGAHGDPADDNRLHIDHDHDSGLVRGLLCGLCNRGIGALRHDPETLRSAMQYLADTDTSGGESNLGRLS</sequence>
<dbReference type="InterPro" id="IPR044925">
    <property type="entry name" value="His-Me_finger_sf"/>
</dbReference>
<dbReference type="SUPFAM" id="SSF54060">
    <property type="entry name" value="His-Me finger endonucleases"/>
    <property type="match status" value="1"/>
</dbReference>
<dbReference type="Gene3D" id="3.40.1800.10">
    <property type="entry name" value="His-Me finger endonucleases"/>
    <property type="match status" value="1"/>
</dbReference>